<evidence type="ECO:0000313" key="2">
    <source>
        <dbReference type="Proteomes" id="UP001597327"/>
    </source>
</evidence>
<gene>
    <name evidence="1" type="ORF">ACFSC7_13045</name>
</gene>
<accession>A0ABW4JYB9</accession>
<protein>
    <submittedName>
        <fullName evidence="1">DUF2336 domain-containing protein</fullName>
    </submittedName>
</protein>
<name>A0ABW4JYB9_9HYPH</name>
<evidence type="ECO:0000313" key="1">
    <source>
        <dbReference type="EMBL" id="MFD1696448.1"/>
    </source>
</evidence>
<proteinExistence type="predicted"/>
<dbReference type="RefSeq" id="WP_149892676.1">
    <property type="nucleotide sequence ID" value="NZ_JBHUFA010000004.1"/>
</dbReference>
<dbReference type="InterPro" id="IPR019285">
    <property type="entry name" value="DUF2336"/>
</dbReference>
<sequence>MSDALKTELVNFKALDAEANASRSAELARQVATLFSYTSDRCSAEQVEIYDGVLLRLVGMVEREVRQFVAEKMARLRRGPEQTVRHLAGDDIAVAEPILRESPILRDVDLVELADKHGDDHRLAIARRDVLSEMVTDVLVRRGDIVVKRAVAKNGGALFNDGTLCALIHESAKDVSMQEILSDRPDLADNHIHQLIAVAAEDVRAKLVSRGQGEEASRVDEAVDALAVNMSNEYWLGRYDFETAQTRVLVLAKRGMIDEAALRRFANEDRFAEVVATFAWIARYGIQEVSHWMVRPDPEPFLVVARANGISAITVSQLLNIGPWRHRLTPESRKTSLQAFERMSVSDAKRKLAIWAHAGMSG</sequence>
<keyword evidence="2" id="KW-1185">Reference proteome</keyword>
<dbReference type="Proteomes" id="UP001597327">
    <property type="component" value="Unassembled WGS sequence"/>
</dbReference>
<organism evidence="1 2">
    <name type="scientific">Roseibium aestuarii</name>
    <dbReference type="NCBI Taxonomy" id="2600299"/>
    <lineage>
        <taxon>Bacteria</taxon>
        <taxon>Pseudomonadati</taxon>
        <taxon>Pseudomonadota</taxon>
        <taxon>Alphaproteobacteria</taxon>
        <taxon>Hyphomicrobiales</taxon>
        <taxon>Stappiaceae</taxon>
        <taxon>Roseibium</taxon>
    </lineage>
</organism>
<reference evidence="2" key="1">
    <citation type="journal article" date="2019" name="Int. J. Syst. Evol. Microbiol.">
        <title>The Global Catalogue of Microorganisms (GCM) 10K type strain sequencing project: providing services to taxonomists for standard genome sequencing and annotation.</title>
        <authorList>
            <consortium name="The Broad Institute Genomics Platform"/>
            <consortium name="The Broad Institute Genome Sequencing Center for Infectious Disease"/>
            <person name="Wu L."/>
            <person name="Ma J."/>
        </authorList>
    </citation>
    <scope>NUCLEOTIDE SEQUENCE [LARGE SCALE GENOMIC DNA]</scope>
    <source>
        <strain evidence="2">JCM 3369</strain>
    </source>
</reference>
<dbReference type="Pfam" id="PF10098">
    <property type="entry name" value="DUF2336"/>
    <property type="match status" value="1"/>
</dbReference>
<comment type="caution">
    <text evidence="1">The sequence shown here is derived from an EMBL/GenBank/DDBJ whole genome shotgun (WGS) entry which is preliminary data.</text>
</comment>
<dbReference type="EMBL" id="JBHUFA010000004">
    <property type="protein sequence ID" value="MFD1696448.1"/>
    <property type="molecule type" value="Genomic_DNA"/>
</dbReference>